<keyword evidence="3" id="KW-1185">Reference proteome</keyword>
<keyword evidence="1" id="KW-0175">Coiled coil</keyword>
<dbReference type="Proteomes" id="UP001472677">
    <property type="component" value="Unassembled WGS sequence"/>
</dbReference>
<gene>
    <name evidence="2" type="ORF">V6N12_068652</name>
</gene>
<reference evidence="2 3" key="1">
    <citation type="journal article" date="2024" name="G3 (Bethesda)">
        <title>Genome assembly of Hibiscus sabdariffa L. provides insights into metabolisms of medicinal natural products.</title>
        <authorList>
            <person name="Kim T."/>
        </authorList>
    </citation>
    <scope>NUCLEOTIDE SEQUENCE [LARGE SCALE GENOMIC DNA]</scope>
    <source>
        <strain evidence="2">TK-2024</strain>
        <tissue evidence="2">Old leaves</tissue>
    </source>
</reference>
<dbReference type="EMBL" id="JBBPBM010000005">
    <property type="protein sequence ID" value="KAK8584408.1"/>
    <property type="molecule type" value="Genomic_DNA"/>
</dbReference>
<sequence>MQIGQLQDAIKTSYEEEVAAKHEELFEANMRFAVKDQELFKANGRITSMAREIEALRHELLEACNRKMRVETQVDEARDEYATAKKEVDELGECLSRKRSVRLDVDRFVEELDGYGDRCECNIMCAIHVVTRSLDLRGVNLRCY</sequence>
<comment type="caution">
    <text evidence="2">The sequence shown here is derived from an EMBL/GenBank/DDBJ whole genome shotgun (WGS) entry which is preliminary data.</text>
</comment>
<evidence type="ECO:0000313" key="2">
    <source>
        <dbReference type="EMBL" id="KAK8584408.1"/>
    </source>
</evidence>
<evidence type="ECO:0000256" key="1">
    <source>
        <dbReference type="SAM" id="Coils"/>
    </source>
</evidence>
<name>A0ABR2FQS5_9ROSI</name>
<evidence type="ECO:0000313" key="3">
    <source>
        <dbReference type="Proteomes" id="UP001472677"/>
    </source>
</evidence>
<proteinExistence type="predicted"/>
<protein>
    <submittedName>
        <fullName evidence="2">Uncharacterized protein</fullName>
    </submittedName>
</protein>
<organism evidence="2 3">
    <name type="scientific">Hibiscus sabdariffa</name>
    <name type="common">roselle</name>
    <dbReference type="NCBI Taxonomy" id="183260"/>
    <lineage>
        <taxon>Eukaryota</taxon>
        <taxon>Viridiplantae</taxon>
        <taxon>Streptophyta</taxon>
        <taxon>Embryophyta</taxon>
        <taxon>Tracheophyta</taxon>
        <taxon>Spermatophyta</taxon>
        <taxon>Magnoliopsida</taxon>
        <taxon>eudicotyledons</taxon>
        <taxon>Gunneridae</taxon>
        <taxon>Pentapetalae</taxon>
        <taxon>rosids</taxon>
        <taxon>malvids</taxon>
        <taxon>Malvales</taxon>
        <taxon>Malvaceae</taxon>
        <taxon>Malvoideae</taxon>
        <taxon>Hibiscus</taxon>
    </lineage>
</organism>
<feature type="coiled-coil region" evidence="1">
    <location>
        <begin position="46"/>
        <end position="94"/>
    </location>
</feature>
<accession>A0ABR2FQS5</accession>